<organism evidence="2 3">
    <name type="scientific">Corynespora cassiicola Philippines</name>
    <dbReference type="NCBI Taxonomy" id="1448308"/>
    <lineage>
        <taxon>Eukaryota</taxon>
        <taxon>Fungi</taxon>
        <taxon>Dikarya</taxon>
        <taxon>Ascomycota</taxon>
        <taxon>Pezizomycotina</taxon>
        <taxon>Dothideomycetes</taxon>
        <taxon>Pleosporomycetidae</taxon>
        <taxon>Pleosporales</taxon>
        <taxon>Corynesporascaceae</taxon>
        <taxon>Corynespora</taxon>
    </lineage>
</organism>
<feature type="compositionally biased region" description="Low complexity" evidence="1">
    <location>
        <begin position="196"/>
        <end position="209"/>
    </location>
</feature>
<feature type="region of interest" description="Disordered" evidence="1">
    <location>
        <begin position="158"/>
        <end position="209"/>
    </location>
</feature>
<dbReference type="OrthoDB" id="2565191at2759"/>
<gene>
    <name evidence="2" type="ORF">BS50DRAFT_593719</name>
</gene>
<evidence type="ECO:0000313" key="2">
    <source>
        <dbReference type="EMBL" id="PSN60626.1"/>
    </source>
</evidence>
<dbReference type="STRING" id="1448308.A0A2T2N5V7"/>
<evidence type="ECO:0000313" key="3">
    <source>
        <dbReference type="Proteomes" id="UP000240883"/>
    </source>
</evidence>
<feature type="region of interest" description="Disordered" evidence="1">
    <location>
        <begin position="1"/>
        <end position="37"/>
    </location>
</feature>
<feature type="compositionally biased region" description="Polar residues" evidence="1">
    <location>
        <begin position="174"/>
        <end position="186"/>
    </location>
</feature>
<evidence type="ECO:0000256" key="1">
    <source>
        <dbReference type="SAM" id="MobiDB-lite"/>
    </source>
</evidence>
<dbReference type="PANTHER" id="PTHR28054:SF1">
    <property type="entry name" value="RNA POLYMERASE I-SPECIFIC TRANSCRIPTION INITIATION FACTOR RRN10"/>
    <property type="match status" value="1"/>
</dbReference>
<keyword evidence="3" id="KW-1185">Reference proteome</keyword>
<dbReference type="GO" id="GO:0006360">
    <property type="term" value="P:transcription by RNA polymerase I"/>
    <property type="evidence" value="ECO:0007669"/>
    <property type="project" value="InterPro"/>
</dbReference>
<dbReference type="EMBL" id="KZ678148">
    <property type="protein sequence ID" value="PSN60626.1"/>
    <property type="molecule type" value="Genomic_DNA"/>
</dbReference>
<sequence length="209" mass="22559">MIVTRGYYGTFKRPPSETSGDESGQSPGASKSQTTLYDAVAGRASADGLIDSQNPNLKGNQPLRPDEVLFKQCNAPTRYEETDCYFAHENLPQGQRLPSGDLLEALHAYMSNYYAKSQEQGGRKVWKCMDETALIALGILMEETAKEALGATGDLAFLEGADEDEEASTEGPRPSQSATQRSQQGMPMQDKDAPSSDDSSSLSSSVESD</sequence>
<name>A0A2T2N5V7_CORCC</name>
<accession>A0A2T2N5V7</accession>
<dbReference type="PANTHER" id="PTHR28054">
    <property type="entry name" value="RNA POLYMERASE I-SPECIFIC TRANSCRIPTION INITIATION FACTOR RRN10"/>
    <property type="match status" value="1"/>
</dbReference>
<reference evidence="2 3" key="1">
    <citation type="journal article" date="2018" name="Front. Microbiol.">
        <title>Genome-Wide Analysis of Corynespora cassiicola Leaf Fall Disease Putative Effectors.</title>
        <authorList>
            <person name="Lopez D."/>
            <person name="Ribeiro S."/>
            <person name="Label P."/>
            <person name="Fumanal B."/>
            <person name="Venisse J.S."/>
            <person name="Kohler A."/>
            <person name="de Oliveira R.R."/>
            <person name="Labutti K."/>
            <person name="Lipzen A."/>
            <person name="Lail K."/>
            <person name="Bauer D."/>
            <person name="Ohm R.A."/>
            <person name="Barry K.W."/>
            <person name="Spatafora J."/>
            <person name="Grigoriev I.V."/>
            <person name="Martin F.M."/>
            <person name="Pujade-Renaud V."/>
        </authorList>
    </citation>
    <scope>NUCLEOTIDE SEQUENCE [LARGE SCALE GENOMIC DNA]</scope>
    <source>
        <strain evidence="2 3">Philippines</strain>
    </source>
</reference>
<dbReference type="InterPro" id="IPR022793">
    <property type="entry name" value="Rrn10"/>
</dbReference>
<protein>
    <submittedName>
        <fullName evidence="2">Uncharacterized protein</fullName>
    </submittedName>
</protein>
<proteinExistence type="predicted"/>
<dbReference type="AlphaFoldDB" id="A0A2T2N5V7"/>
<feature type="compositionally biased region" description="Polar residues" evidence="1">
    <location>
        <begin position="16"/>
        <end position="36"/>
    </location>
</feature>
<dbReference type="Proteomes" id="UP000240883">
    <property type="component" value="Unassembled WGS sequence"/>
</dbReference>